<evidence type="ECO:0000256" key="4">
    <source>
        <dbReference type="SAM" id="MobiDB-lite"/>
    </source>
</evidence>
<feature type="region of interest" description="Disordered" evidence="4">
    <location>
        <begin position="454"/>
        <end position="474"/>
    </location>
</feature>
<keyword evidence="1 3" id="KW-0238">DNA-binding</keyword>
<dbReference type="AlphaFoldDB" id="A0A9P6HQR6"/>
<gene>
    <name evidence="6" type="ORF">BJ322DRAFT_1103417</name>
</gene>
<keyword evidence="7" id="KW-1185">Reference proteome</keyword>
<feature type="domain" description="HMG box" evidence="5">
    <location>
        <begin position="1"/>
        <end position="54"/>
    </location>
</feature>
<keyword evidence="3" id="KW-0539">Nucleus</keyword>
<dbReference type="GO" id="GO:0005634">
    <property type="term" value="C:nucleus"/>
    <property type="evidence" value="ECO:0007669"/>
    <property type="project" value="UniProtKB-UniRule"/>
</dbReference>
<feature type="compositionally biased region" description="Basic and acidic residues" evidence="4">
    <location>
        <begin position="382"/>
        <end position="400"/>
    </location>
</feature>
<dbReference type="SUPFAM" id="SSF47095">
    <property type="entry name" value="HMG-box"/>
    <property type="match status" value="1"/>
</dbReference>
<protein>
    <recommendedName>
        <fullName evidence="5">HMG box domain-containing protein</fullName>
    </recommendedName>
</protein>
<dbReference type="GO" id="GO:0001228">
    <property type="term" value="F:DNA-binding transcription activator activity, RNA polymerase II-specific"/>
    <property type="evidence" value="ECO:0007669"/>
    <property type="project" value="TreeGrafter"/>
</dbReference>
<evidence type="ECO:0000313" key="7">
    <source>
        <dbReference type="Proteomes" id="UP000736335"/>
    </source>
</evidence>
<dbReference type="InterPro" id="IPR036910">
    <property type="entry name" value="HMG_box_dom_sf"/>
</dbReference>
<proteinExistence type="predicted"/>
<dbReference type="GO" id="GO:0030154">
    <property type="term" value="P:cell differentiation"/>
    <property type="evidence" value="ECO:0007669"/>
    <property type="project" value="TreeGrafter"/>
</dbReference>
<evidence type="ECO:0000313" key="6">
    <source>
        <dbReference type="EMBL" id="KAF9792973.1"/>
    </source>
</evidence>
<accession>A0A9P6HQR6</accession>
<feature type="region of interest" description="Disordered" evidence="4">
    <location>
        <begin position="223"/>
        <end position="242"/>
    </location>
</feature>
<feature type="region of interest" description="Disordered" evidence="4">
    <location>
        <begin position="326"/>
        <end position="361"/>
    </location>
</feature>
<reference evidence="6" key="2">
    <citation type="submission" date="2020-11" db="EMBL/GenBank/DDBJ databases">
        <authorList>
            <consortium name="DOE Joint Genome Institute"/>
            <person name="Kuo A."/>
            <person name="Miyauchi S."/>
            <person name="Kiss E."/>
            <person name="Drula E."/>
            <person name="Kohler A."/>
            <person name="Sanchez-Garcia M."/>
            <person name="Andreopoulos B."/>
            <person name="Barry K.W."/>
            <person name="Bonito G."/>
            <person name="Buee M."/>
            <person name="Carver A."/>
            <person name="Chen C."/>
            <person name="Cichocki N."/>
            <person name="Clum A."/>
            <person name="Culley D."/>
            <person name="Crous P.W."/>
            <person name="Fauchery L."/>
            <person name="Girlanda M."/>
            <person name="Hayes R."/>
            <person name="Keri Z."/>
            <person name="Labutti K."/>
            <person name="Lipzen A."/>
            <person name="Lombard V."/>
            <person name="Magnuson J."/>
            <person name="Maillard F."/>
            <person name="Morin E."/>
            <person name="Murat C."/>
            <person name="Nolan M."/>
            <person name="Ohm R."/>
            <person name="Pangilinan J."/>
            <person name="Pereira M."/>
            <person name="Perotto S."/>
            <person name="Peter M."/>
            <person name="Riley R."/>
            <person name="Sitrit Y."/>
            <person name="Stielow B."/>
            <person name="Szollosi G."/>
            <person name="Zifcakova L."/>
            <person name="Stursova M."/>
            <person name="Spatafora J.W."/>
            <person name="Tedersoo L."/>
            <person name="Vaario L.-M."/>
            <person name="Yamada A."/>
            <person name="Yan M."/>
            <person name="Wang P."/>
            <person name="Xu J."/>
            <person name="Bruns T."/>
            <person name="Baldrian P."/>
            <person name="Vilgalys R."/>
            <person name="Henrissat B."/>
            <person name="Grigoriev I.V."/>
            <person name="Hibbett D."/>
            <person name="Nagy L.G."/>
            <person name="Martin F.M."/>
        </authorList>
    </citation>
    <scope>NUCLEOTIDE SEQUENCE</scope>
    <source>
        <strain evidence="6">UH-Tt-Lm1</strain>
    </source>
</reference>
<dbReference type="PROSITE" id="PS50118">
    <property type="entry name" value="HMG_BOX_2"/>
    <property type="match status" value="1"/>
</dbReference>
<keyword evidence="2" id="KW-0804">Transcription</keyword>
<dbReference type="Pfam" id="PF00505">
    <property type="entry name" value="HMG_box"/>
    <property type="match status" value="1"/>
</dbReference>
<evidence type="ECO:0000256" key="1">
    <source>
        <dbReference type="ARBA" id="ARBA00023125"/>
    </source>
</evidence>
<reference evidence="6" key="1">
    <citation type="journal article" date="2020" name="Nat. Commun.">
        <title>Large-scale genome sequencing of mycorrhizal fungi provides insights into the early evolution of symbiotic traits.</title>
        <authorList>
            <person name="Miyauchi S."/>
            <person name="Kiss E."/>
            <person name="Kuo A."/>
            <person name="Drula E."/>
            <person name="Kohler A."/>
            <person name="Sanchez-Garcia M."/>
            <person name="Morin E."/>
            <person name="Andreopoulos B."/>
            <person name="Barry K.W."/>
            <person name="Bonito G."/>
            <person name="Buee M."/>
            <person name="Carver A."/>
            <person name="Chen C."/>
            <person name="Cichocki N."/>
            <person name="Clum A."/>
            <person name="Culley D."/>
            <person name="Crous P.W."/>
            <person name="Fauchery L."/>
            <person name="Girlanda M."/>
            <person name="Hayes R.D."/>
            <person name="Keri Z."/>
            <person name="LaButti K."/>
            <person name="Lipzen A."/>
            <person name="Lombard V."/>
            <person name="Magnuson J."/>
            <person name="Maillard F."/>
            <person name="Murat C."/>
            <person name="Nolan M."/>
            <person name="Ohm R.A."/>
            <person name="Pangilinan J."/>
            <person name="Pereira M.F."/>
            <person name="Perotto S."/>
            <person name="Peter M."/>
            <person name="Pfister S."/>
            <person name="Riley R."/>
            <person name="Sitrit Y."/>
            <person name="Stielow J.B."/>
            <person name="Szollosi G."/>
            <person name="Zifcakova L."/>
            <person name="Stursova M."/>
            <person name="Spatafora J.W."/>
            <person name="Tedersoo L."/>
            <person name="Vaario L.M."/>
            <person name="Yamada A."/>
            <person name="Yan M."/>
            <person name="Wang P."/>
            <person name="Xu J."/>
            <person name="Bruns T."/>
            <person name="Baldrian P."/>
            <person name="Vilgalys R."/>
            <person name="Dunand C."/>
            <person name="Henrissat B."/>
            <person name="Grigoriev I.V."/>
            <person name="Hibbett D."/>
            <person name="Nagy L.G."/>
            <person name="Martin F.M."/>
        </authorList>
    </citation>
    <scope>NUCLEOTIDE SEQUENCE</scope>
    <source>
        <strain evidence="6">UH-Tt-Lm1</strain>
    </source>
</reference>
<sequence>MSRERTDLEGRAQSEISAIISRAWKEATPDVKLHFEMLAEAKKVEHQARYPHYRFNPIKKADKVKAAKKAKAATDAIKKVQASRGSRSVSPTSKRKRSSKTRSPSPLKNDPAPTLADRHFITYAPAPVPFFPINDDVPSPHLDDATSLPPSPSLLAQYHLTDASMPTPTIPPVPTIPPQLLNGTIPIHPPPGLGLFTQEPPPPTTSQWTQEDVAAWLQSVSPVTPAEGHSTAGEPAAAEQDHLHPSDGLAQNELLSPIEFEPFNQLEFIPFQIQQPQLNLGLGEQDLNSYLSMLSNVPDQSIFHLSYPQSALTAEPPHSFELDFGAIGDPNNPNDWAPTLGPDHLSPPEATPHVEQRPSQDNQTLGVSDVVDFFNNFITDPHADLDHNPTDHLTPEETQTHRVSSSSTIIIKPEEDEEREGFYQPPSGASAGEKPRSVGGCWGRRIPVPVDMEEEEAMDSPMVEPQPWSVRAVS</sequence>
<evidence type="ECO:0000256" key="2">
    <source>
        <dbReference type="ARBA" id="ARBA00023163"/>
    </source>
</evidence>
<feature type="region of interest" description="Disordered" evidence="4">
    <location>
        <begin position="69"/>
        <end position="114"/>
    </location>
</feature>
<dbReference type="Gene3D" id="1.10.30.10">
    <property type="entry name" value="High mobility group box domain"/>
    <property type="match status" value="1"/>
</dbReference>
<feature type="DNA-binding region" description="HMG box" evidence="3">
    <location>
        <begin position="1"/>
        <end position="54"/>
    </location>
</feature>
<dbReference type="Proteomes" id="UP000736335">
    <property type="component" value="Unassembled WGS sequence"/>
</dbReference>
<feature type="region of interest" description="Disordered" evidence="4">
    <location>
        <begin position="382"/>
        <end position="442"/>
    </location>
</feature>
<dbReference type="InterPro" id="IPR050140">
    <property type="entry name" value="SRY-related_HMG-box_TF-like"/>
</dbReference>
<dbReference type="PANTHER" id="PTHR10270:SF161">
    <property type="entry name" value="SEX-DETERMINING REGION Y PROTEIN"/>
    <property type="match status" value="1"/>
</dbReference>
<name>A0A9P6HQR6_9AGAM</name>
<dbReference type="OrthoDB" id="6247875at2759"/>
<dbReference type="EMBL" id="WIUZ02000001">
    <property type="protein sequence ID" value="KAF9792973.1"/>
    <property type="molecule type" value="Genomic_DNA"/>
</dbReference>
<comment type="caution">
    <text evidence="6">The sequence shown here is derived from an EMBL/GenBank/DDBJ whole genome shotgun (WGS) entry which is preliminary data.</text>
</comment>
<evidence type="ECO:0000256" key="3">
    <source>
        <dbReference type="PROSITE-ProRule" id="PRU00267"/>
    </source>
</evidence>
<evidence type="ECO:0000259" key="5">
    <source>
        <dbReference type="PROSITE" id="PS50118"/>
    </source>
</evidence>
<organism evidence="6 7">
    <name type="scientific">Thelephora terrestris</name>
    <dbReference type="NCBI Taxonomy" id="56493"/>
    <lineage>
        <taxon>Eukaryota</taxon>
        <taxon>Fungi</taxon>
        <taxon>Dikarya</taxon>
        <taxon>Basidiomycota</taxon>
        <taxon>Agaricomycotina</taxon>
        <taxon>Agaricomycetes</taxon>
        <taxon>Thelephorales</taxon>
        <taxon>Thelephoraceae</taxon>
        <taxon>Thelephora</taxon>
    </lineage>
</organism>
<dbReference type="PANTHER" id="PTHR10270">
    <property type="entry name" value="SOX TRANSCRIPTION FACTOR"/>
    <property type="match status" value="1"/>
</dbReference>
<dbReference type="InterPro" id="IPR009071">
    <property type="entry name" value="HMG_box_dom"/>
</dbReference>
<dbReference type="GO" id="GO:0000978">
    <property type="term" value="F:RNA polymerase II cis-regulatory region sequence-specific DNA binding"/>
    <property type="evidence" value="ECO:0007669"/>
    <property type="project" value="TreeGrafter"/>
</dbReference>